<evidence type="ECO:0000313" key="2">
    <source>
        <dbReference type="Proteomes" id="UP000266723"/>
    </source>
</evidence>
<name>A0ABQ7A8A4_BRACR</name>
<proteinExistence type="predicted"/>
<dbReference type="Proteomes" id="UP000266723">
    <property type="component" value="Unassembled WGS sequence"/>
</dbReference>
<accession>A0ABQ7A8A4</accession>
<gene>
    <name evidence="1" type="ORF">DY000_02057597</name>
</gene>
<comment type="caution">
    <text evidence="1">The sequence shown here is derived from an EMBL/GenBank/DDBJ whole genome shotgun (WGS) entry which is preliminary data.</text>
</comment>
<evidence type="ECO:0008006" key="3">
    <source>
        <dbReference type="Google" id="ProtNLM"/>
    </source>
</evidence>
<sequence>MVISPHSFWFGQRPVGPTLAAPVPTPVPKAVILLLPPERNEEPSPLSTAPVTAAIAMRSLIRLLCFLFVLSVFMEQRESKGVAVERDNVDMMIENLLTKSQRLSWIDF</sequence>
<protein>
    <recommendedName>
        <fullName evidence="3">Transmembrane protein</fullName>
    </recommendedName>
</protein>
<organism evidence="1 2">
    <name type="scientific">Brassica cretica</name>
    <name type="common">Mustard</name>
    <dbReference type="NCBI Taxonomy" id="69181"/>
    <lineage>
        <taxon>Eukaryota</taxon>
        <taxon>Viridiplantae</taxon>
        <taxon>Streptophyta</taxon>
        <taxon>Embryophyta</taxon>
        <taxon>Tracheophyta</taxon>
        <taxon>Spermatophyta</taxon>
        <taxon>Magnoliopsida</taxon>
        <taxon>eudicotyledons</taxon>
        <taxon>Gunneridae</taxon>
        <taxon>Pentapetalae</taxon>
        <taxon>rosids</taxon>
        <taxon>malvids</taxon>
        <taxon>Brassicales</taxon>
        <taxon>Brassicaceae</taxon>
        <taxon>Brassiceae</taxon>
        <taxon>Brassica</taxon>
    </lineage>
</organism>
<dbReference type="EMBL" id="QGKV02002055">
    <property type="protein sequence ID" value="KAF3493895.1"/>
    <property type="molecule type" value="Genomic_DNA"/>
</dbReference>
<reference evidence="1 2" key="1">
    <citation type="journal article" date="2020" name="BMC Genomics">
        <title>Intraspecific diversification of the crop wild relative Brassica cretica Lam. using demographic model selection.</title>
        <authorList>
            <person name="Kioukis A."/>
            <person name="Michalopoulou V.A."/>
            <person name="Briers L."/>
            <person name="Pirintsos S."/>
            <person name="Studholme D.J."/>
            <person name="Pavlidis P."/>
            <person name="Sarris P.F."/>
        </authorList>
    </citation>
    <scope>NUCLEOTIDE SEQUENCE [LARGE SCALE GENOMIC DNA]</scope>
    <source>
        <strain evidence="2">cv. PFS-1207/04</strain>
    </source>
</reference>
<evidence type="ECO:0000313" key="1">
    <source>
        <dbReference type="EMBL" id="KAF3493895.1"/>
    </source>
</evidence>
<keyword evidence="2" id="KW-1185">Reference proteome</keyword>